<accession>A0A437J8Y7</accession>
<keyword evidence="1" id="KW-0472">Membrane</keyword>
<dbReference type="AlphaFoldDB" id="A0A437J8Y7"/>
<reference evidence="2 3" key="1">
    <citation type="submission" date="2019-01" db="EMBL/GenBank/DDBJ databases">
        <authorList>
            <person name="Chen W.-M."/>
        </authorList>
    </citation>
    <scope>NUCLEOTIDE SEQUENCE [LARGE SCALE GENOMIC DNA]</scope>
    <source>
        <strain evidence="2 3">TLA-22</strain>
    </source>
</reference>
<protein>
    <submittedName>
        <fullName evidence="2">Uncharacterized protein</fullName>
    </submittedName>
</protein>
<feature type="transmembrane region" description="Helical" evidence="1">
    <location>
        <begin position="38"/>
        <end position="61"/>
    </location>
</feature>
<dbReference type="RefSeq" id="WP_127689915.1">
    <property type="nucleotide sequence ID" value="NZ_RZUL01000002.1"/>
</dbReference>
<dbReference type="EMBL" id="RZUL01000002">
    <property type="protein sequence ID" value="RVT41850.1"/>
    <property type="molecule type" value="Genomic_DNA"/>
</dbReference>
<organism evidence="2 3">
    <name type="scientific">Sphingobium algorifonticola</name>
    <dbReference type="NCBI Taxonomy" id="2008318"/>
    <lineage>
        <taxon>Bacteria</taxon>
        <taxon>Pseudomonadati</taxon>
        <taxon>Pseudomonadota</taxon>
        <taxon>Alphaproteobacteria</taxon>
        <taxon>Sphingomonadales</taxon>
        <taxon>Sphingomonadaceae</taxon>
        <taxon>Sphingobium</taxon>
    </lineage>
</organism>
<evidence type="ECO:0000256" key="1">
    <source>
        <dbReference type="SAM" id="Phobius"/>
    </source>
</evidence>
<sequence>MIEFAALTYGMLTSFVLSSLRRNQAARRPHPPMLRHVGYMLCGMSAGACAILTGTALSALLT</sequence>
<keyword evidence="1" id="KW-0812">Transmembrane</keyword>
<evidence type="ECO:0000313" key="2">
    <source>
        <dbReference type="EMBL" id="RVT41850.1"/>
    </source>
</evidence>
<keyword evidence="3" id="KW-1185">Reference proteome</keyword>
<dbReference type="OrthoDB" id="7585218at2"/>
<evidence type="ECO:0000313" key="3">
    <source>
        <dbReference type="Proteomes" id="UP000282977"/>
    </source>
</evidence>
<dbReference type="Proteomes" id="UP000282977">
    <property type="component" value="Unassembled WGS sequence"/>
</dbReference>
<gene>
    <name evidence="2" type="ORF">ENE74_06165</name>
</gene>
<keyword evidence="1" id="KW-1133">Transmembrane helix</keyword>
<proteinExistence type="predicted"/>
<name>A0A437J8Y7_9SPHN</name>
<comment type="caution">
    <text evidence="2">The sequence shown here is derived from an EMBL/GenBank/DDBJ whole genome shotgun (WGS) entry which is preliminary data.</text>
</comment>